<evidence type="ECO:0000256" key="2">
    <source>
        <dbReference type="ARBA" id="ARBA00022448"/>
    </source>
</evidence>
<keyword evidence="6 9" id="KW-0472">Membrane</keyword>
<evidence type="ECO:0000313" key="12">
    <source>
        <dbReference type="Proteomes" id="UP000085678"/>
    </source>
</evidence>
<feature type="chain" id="PRO_5010299138" evidence="10">
    <location>
        <begin position="23"/>
        <end position="3344"/>
    </location>
</feature>
<feature type="domain" description="MRH" evidence="11">
    <location>
        <begin position="2496"/>
        <end position="2642"/>
    </location>
</feature>
<keyword evidence="13" id="KW-0675">Receptor</keyword>
<evidence type="ECO:0000256" key="10">
    <source>
        <dbReference type="SAM" id="SignalP"/>
    </source>
</evidence>
<dbReference type="GO" id="GO:0005802">
    <property type="term" value="C:trans-Golgi network"/>
    <property type="evidence" value="ECO:0007669"/>
    <property type="project" value="TreeGrafter"/>
</dbReference>
<feature type="domain" description="MRH" evidence="11">
    <location>
        <begin position="1752"/>
        <end position="1895"/>
    </location>
</feature>
<dbReference type="Proteomes" id="UP000085678">
    <property type="component" value="Unplaced"/>
</dbReference>
<feature type="domain" description="MRH" evidence="11">
    <location>
        <begin position="1076"/>
        <end position="1220"/>
    </location>
</feature>
<feature type="domain" description="MRH" evidence="11">
    <location>
        <begin position="2048"/>
        <end position="2194"/>
    </location>
</feature>
<feature type="domain" description="MRH" evidence="11">
    <location>
        <begin position="2786"/>
        <end position="2928"/>
    </location>
</feature>
<feature type="domain" description="MRH" evidence="11">
    <location>
        <begin position="930"/>
        <end position="1073"/>
    </location>
</feature>
<gene>
    <name evidence="13" type="primary">LOC106178710</name>
</gene>
<feature type="transmembrane region" description="Helical" evidence="9">
    <location>
        <begin position="3111"/>
        <end position="3131"/>
    </location>
</feature>
<dbReference type="SUPFAM" id="SSF50911">
    <property type="entry name" value="Mannose 6-phosphate receptor domain"/>
    <property type="match status" value="22"/>
</dbReference>
<evidence type="ECO:0000256" key="8">
    <source>
        <dbReference type="SAM" id="MobiDB-lite"/>
    </source>
</evidence>
<name>A0A1S3K5B7_LINAN</name>
<feature type="transmembrane region" description="Helical" evidence="9">
    <location>
        <begin position="3234"/>
        <end position="3254"/>
    </location>
</feature>
<evidence type="ECO:0000256" key="9">
    <source>
        <dbReference type="SAM" id="Phobius"/>
    </source>
</evidence>
<dbReference type="OrthoDB" id="4504960at2759"/>
<feature type="domain" description="MRH" evidence="11">
    <location>
        <begin position="309"/>
        <end position="459"/>
    </location>
</feature>
<keyword evidence="4 10" id="KW-0732">Signal</keyword>
<dbReference type="PANTHER" id="PTHR15071:SF17">
    <property type="entry name" value="CATION-INDEPENDENT MANNOSE-6-PHOSPHATE RECEPTOR"/>
    <property type="match status" value="1"/>
</dbReference>
<dbReference type="PROSITE" id="PS51914">
    <property type="entry name" value="MRH"/>
    <property type="match status" value="20"/>
</dbReference>
<dbReference type="GO" id="GO:0007041">
    <property type="term" value="P:lysosomal transport"/>
    <property type="evidence" value="ECO:0007669"/>
    <property type="project" value="InterPro"/>
</dbReference>
<evidence type="ECO:0000259" key="11">
    <source>
        <dbReference type="PROSITE" id="PS51914"/>
    </source>
</evidence>
<dbReference type="GO" id="GO:0005537">
    <property type="term" value="F:D-mannose binding"/>
    <property type="evidence" value="ECO:0007669"/>
    <property type="project" value="InterPro"/>
</dbReference>
<feature type="domain" description="MRH" evidence="11">
    <location>
        <begin position="23"/>
        <end position="157"/>
    </location>
</feature>
<dbReference type="RefSeq" id="XP_013417456.1">
    <property type="nucleotide sequence ID" value="XM_013562002.2"/>
</dbReference>
<feature type="domain" description="MRH" evidence="11">
    <location>
        <begin position="462"/>
        <end position="608"/>
    </location>
</feature>
<dbReference type="FunFam" id="2.70.130.10:FF:000028">
    <property type="entry name" value="Mannose-6-phosphate/insulin-like growth factor II receptor"/>
    <property type="match status" value="2"/>
</dbReference>
<feature type="region of interest" description="Disordered" evidence="8">
    <location>
        <begin position="3209"/>
        <end position="3229"/>
    </location>
</feature>
<evidence type="ECO:0000256" key="3">
    <source>
        <dbReference type="ARBA" id="ARBA00022692"/>
    </source>
</evidence>
<feature type="domain" description="MRH" evidence="11">
    <location>
        <begin position="763"/>
        <end position="921"/>
    </location>
</feature>
<feature type="domain" description="MRH" evidence="11">
    <location>
        <begin position="164"/>
        <end position="303"/>
    </location>
</feature>
<feature type="domain" description="MRH" evidence="11">
    <location>
        <begin position="2649"/>
        <end position="2783"/>
    </location>
</feature>
<keyword evidence="7" id="KW-1015">Disulfide bond</keyword>
<feature type="domain" description="MRH" evidence="11">
    <location>
        <begin position="1282"/>
        <end position="1431"/>
    </location>
</feature>
<dbReference type="PANTHER" id="PTHR15071">
    <property type="entry name" value="MANNOSE-6-PHOSPHATE RECEPTOR FAMILY MEMBER"/>
    <property type="match status" value="1"/>
</dbReference>
<feature type="domain" description="MRH" evidence="11">
    <location>
        <begin position="2198"/>
        <end position="2344"/>
    </location>
</feature>
<evidence type="ECO:0000256" key="4">
    <source>
        <dbReference type="ARBA" id="ARBA00022729"/>
    </source>
</evidence>
<dbReference type="FunFam" id="2.70.130.10:FF:000011">
    <property type="entry name" value="Insulin-like growth factor 2 receptor"/>
    <property type="match status" value="1"/>
</dbReference>
<dbReference type="InterPro" id="IPR009011">
    <property type="entry name" value="Man6P_isomerase_rcpt-bd_dom_sf"/>
</dbReference>
<keyword evidence="3 9" id="KW-0812">Transmembrane</keyword>
<keyword evidence="12" id="KW-1185">Reference proteome</keyword>
<feature type="domain" description="MRH" evidence="11">
    <location>
        <begin position="1898"/>
        <end position="2042"/>
    </location>
</feature>
<dbReference type="KEGG" id="lak:106178710"/>
<dbReference type="InterPro" id="IPR000479">
    <property type="entry name" value="CIMR_rpt"/>
</dbReference>
<sequence>MGSDFLDFLVFIFFLFISRCCADDCKIGEIDLSPLQRVPWIVKTDTNASGQATDYKINICGEVPGSSCPAGTSVCRTRGQQAVSIGNLTSSLVYHETPTRREVVVNLTGSPCAEVPGENLKTFIILKCGKTLGSPVFLDSHLCDTYFEWHTTAACKDDHSEIQEPCYIYDANGQKHDLSPLIKLKGGHQVNKASRTYDFYINICRDITPDESTQGCSGSSSCYIVDGKAYGMGRPRDGLKITADGELMLHYTSEETPAICTHPPSTTINFICPKRGGGKDPELISDADCNYRVNWVTEAACHEDFLTSKSCKLSKEQHDVDFDLTPLKHIPTRPYHVNSTQEGTVYDYYLNVCGDSMAVQCPNQTSFTDNTLGCQAVHGLPNTAHVIGRKTHQELRYWDNQLTLTYRGGDPCSNGFQREMIITFTCNKTAGPGSPVFNTESEEKCTYLFDWETEYACLDHPTQCRADFGSKRFDLSVLIRETGNNWEAVRAGHSDEQDEAQYFINICNDVLRQGEAAQCPEHSAVCMIPKDGSAQNLGSYVQNPVYQSNHIVLNYTGGDDCASGGKKHSIITFICRPGDLQSAPTLIRKSADLCFYEFEWQTAAACALGRKLGTDCKVYDDDAGFSFDLNRLKLTGEKAFYNVSHDHHDYFINVCSPVTGTKCNQGQHANAGVCQQERGDSNNSRYWNLGEPSTSLSYYDGLINLTYSNGDNYNSHPPRPRVTEIAFLCDLDAGRGSPVWVQETNRSYVFEWKTKYACPDVPIECVATDEVTGKQYDLSSLAKSENGGNWVTADKKNDSLTYNFYINLCRPLNPVNVESGCDPTAAVCMTTITNRQEKVSISNMGEAKTSPRVSQTDEGPDILIEYLNGGQCTLSNGTLTQYSTRIHFICKKGDLTSGPSSYQVDSCTYVFRWETEAACDIKDTEGGNGEPCTVKDPNSEYVFNLQPLRKTGGEVYLVHDAVNNQNYMVNICGNLSTQVTSCRGAAACQVSSDNSTGNRLGPYYTNSTQLEYSDDGQLKLTYYGDRDVSTGMRTTTEITFTCDKTVPLGAPVFSKQEGHKYIFTFHTSLACPPEPVECSVYDHYGNMYDLNPLSKTTGNWQAIDTKEGDTNSVYYINVCRPINMVAGSSCPGGPVGGCVVKSTGSFNMGYIQSKPVVAADGTVTVRYIGGALCHRGKENQNHRSTRIIFSCAEKEHGPVFYHKIDCEYFFTWDTPAACPVRREIGASCAVRDPVYHYPYNLNGLRNTTTPYNVSADGSWFLLNVCDDIKKGSANCDPGRHVGSCQVEKVLSGVPGSWRNNWEAVRAGHSDEQDEAQYFINICNDVLRQGEAAQCPEHSAVCMITKAGSAQNLGSYVQNPVYQSNHIVLNYTGGDDCASGGKKHSIITFICRPGVYGTCKLCDLQSAPTLIRKSADLCFYEFEWQTAAACALGRKLGTDCKVYDDDAGFSFDLNRLKLTGEKAFYNVSHDHHDYFINVCSPVTGTKCNQGQHANAGVCQQERGSSNNRYWNLGEPSTSLSYYDGLINLTYTNGDNYNSHPPRPRVTEIAFLCDLDAGRGSPVWVQETNRSYVFEWKTKYACPDVPIECVATDEVTGKQYDLSSLAKSENGGNWVTADKKNDSLTYNFYLNLCRPLNPVNVESGCDPTAAVCMTTITNRQEKVSISNMGEAKTSPRVSQTDEGPDILIEYLNGGQCTLSNGTLTQYSTRIHFICKKGDLTSGPSSYQVDSCTYVFRWETEAACDIKDTEGGNGEPCTVKDPNSEYVFNLQPLRKTVGEVYLVHDAVNNQNYMVNICGNLSTQVTSCRGAAACQVSSDNSTGNRLGPYYTNSTQLEYSDDGQLKLTYYGDRDVSTGMRTTTEITFTCDKTVPLGVPVFSKQEGHKYIFTFHTSLACPPEPVECSVYDHYGNMYDLNPLSKTTGNWQAIDTEEGDTNGVYYINVCRPINMVSGSSCPGGPVGGCVVKSTGSFNMGYIQSKPVVAADGTVMVRYIGGALCHLGKENQNHRSTRIIFSCAEKEHGPVFSDKSDCEYFFTWDTPAACPVRREIGASCAVRDPVYHYPYNLNGLRNTTTPYNVSADGSWFLLNVCDDIKKGSANCDPGRHVGSCQVEKVLSGVPGSWSAGIANGNLTYEDGIMSLKYTGGDGGCRGNHTRSTLIRFQCDHSTSGVTKGPMFIERTDDCMYVFEWRTSYACALFKVVECIYRDAQNNQYDLSSLTLARGNYNVTDSASPRKKFIINVCSTVVHEKNVMCPHKSAACLINLDERNYTKRFHDLGEVTDQPFSMVNNRLTLTYTNGEPCAMGSGNSKTIITFECDHAAIDTNPVYTLTENCDYHFMWRTSAACPVNHGGDTTRNNCTAVNPVTGYTFDLKSLAKDTGYSVRDASGQRMDINICAPVKNAPVGCGDNSGACQTVVTNERHSYNSGIANARLQYDDGSLMLNYSGGDKCPNTGLSRNTIITFVCGAQGSGTGTPQYIDDVDGCTFYIVWHTELACETQVHCAVDTAQGTIDLSPLIMTSGHHLAMNTAPDSKDPGATFYINICRPLNPIQGTLCPAGASACRVKTGDSPLGLGKSRAPPSVDTSSGKVTLIYDHGDKCSSNPAKNISSRVIFECQQGSQQGQPYLEDVTDCEYVFVWRTNIICPEATPVVHDQCTFYDSKTRHTFDLTSLRKTSSDPQGYYQVSDYKLNVCGPLYGVSSSCNSAGVCKSDSVVFGSAASSTITYEGGMLKLTYTDGGTCASSGPGKASSQIIFECDRTAGASQPTLLTQSACDVAFTWKTPLACPPVTEECFLSHGGNLYDLRLLSRETGSWKVEDADGNMYWINVCQGIHSGHEQCPSDAAVCIKQKDGTVNSLGSVITQQLTMEGDDNVLVLKYTAGGNACGHGNPSASTVIKFECSNTVGGPVFIPSQDQTGKCEFNFLWKTSIACKEEVESLKNENGILQDPKTQGVIDLRNISQKYHYADELRGSDHYRYLIDLGSGEAVSDVPECKGAAICQTKVGAQFYRHLGTMNSSKFYLEDNVLEMIMESPSACGKDNTKTVRTIIDFYCTEEWGEPAFDFESHSCEYLFDWGTPAACVQFDIHNPSPVPHDHDSGSGGHTGPTQGGPPSASTIAAIISTFMGVILLCLLVIYFHKEERRESVYNVLEMIMESPSACGKDNTKTVRTIIDFYCTEEWGEPAFDFESHSCEYLFDWGTPAACVQFDIHNPSPVPHDHDSGSGGHTGPTQGGPPSASTIAAIISTFMGVILLCLLVIYFHKEERRNSFKTRVKICFGRSSVPNYQYSVLNQGDDDLFEELVRDISEAGEEEVNIMRSASRKKKYDEELLTDPSIVQTSFHDDSDDEILT</sequence>
<protein>
    <submittedName>
        <fullName evidence="13">Cation-independent mannose-6-phosphate receptor</fullName>
    </submittedName>
</protein>
<dbReference type="GO" id="GO:0005770">
    <property type="term" value="C:late endosome"/>
    <property type="evidence" value="ECO:0007669"/>
    <property type="project" value="TreeGrafter"/>
</dbReference>
<dbReference type="GO" id="GO:0038023">
    <property type="term" value="F:signaling receptor activity"/>
    <property type="evidence" value="ECO:0007669"/>
    <property type="project" value="InterPro"/>
</dbReference>
<feature type="domain" description="MRH" evidence="11">
    <location>
        <begin position="614"/>
        <end position="760"/>
    </location>
</feature>
<comment type="subcellular location">
    <subcellularLocation>
        <location evidence="1">Endomembrane system</location>
    </subcellularLocation>
</comment>
<feature type="domain" description="MRH" evidence="11">
    <location>
        <begin position="2945"/>
        <end position="3077"/>
    </location>
</feature>
<accession>A0A1S3K5B7</accession>
<keyword evidence="2" id="KW-0813">Transport</keyword>
<keyword evidence="5 9" id="KW-1133">Transmembrane helix</keyword>
<feature type="compositionally biased region" description="Gly residues" evidence="8">
    <location>
        <begin position="3093"/>
        <end position="3102"/>
    </location>
</feature>
<dbReference type="FunFam" id="2.70.130.10:FF:000016">
    <property type="entry name" value="Insulin-like growth factor 2 receptor"/>
    <property type="match status" value="1"/>
</dbReference>
<proteinExistence type="predicted"/>
<evidence type="ECO:0000256" key="1">
    <source>
        <dbReference type="ARBA" id="ARBA00004308"/>
    </source>
</evidence>
<feature type="domain" description="MRH" evidence="11">
    <location>
        <begin position="1437"/>
        <end position="1582"/>
    </location>
</feature>
<feature type="signal peptide" evidence="10">
    <location>
        <begin position="1"/>
        <end position="22"/>
    </location>
</feature>
<dbReference type="Gene3D" id="2.70.130.10">
    <property type="entry name" value="Mannose-6-phosphate receptor binding domain"/>
    <property type="match status" value="22"/>
</dbReference>
<reference evidence="13" key="1">
    <citation type="submission" date="2025-08" db="UniProtKB">
        <authorList>
            <consortium name="RefSeq"/>
        </authorList>
    </citation>
    <scope>IDENTIFICATION</scope>
    <source>
        <tissue evidence="13">Gonads</tissue>
    </source>
</reference>
<dbReference type="GeneID" id="106178710"/>
<dbReference type="Pfam" id="PF00878">
    <property type="entry name" value="CIMR"/>
    <property type="match status" value="21"/>
</dbReference>
<dbReference type="GO" id="GO:0005520">
    <property type="term" value="F:insulin-like growth factor binding"/>
    <property type="evidence" value="ECO:0007669"/>
    <property type="project" value="TreeGrafter"/>
</dbReference>
<organism evidence="12 13">
    <name type="scientific">Lingula anatina</name>
    <name type="common">Brachiopod</name>
    <name type="synonym">Lingula unguis</name>
    <dbReference type="NCBI Taxonomy" id="7574"/>
    <lineage>
        <taxon>Eukaryota</taxon>
        <taxon>Metazoa</taxon>
        <taxon>Spiralia</taxon>
        <taxon>Lophotrochozoa</taxon>
        <taxon>Brachiopoda</taxon>
        <taxon>Linguliformea</taxon>
        <taxon>Lingulata</taxon>
        <taxon>Lingulida</taxon>
        <taxon>Linguloidea</taxon>
        <taxon>Lingulidae</taxon>
        <taxon>Lingula</taxon>
    </lineage>
</organism>
<dbReference type="STRING" id="7574.A0A1S3K5B7"/>
<dbReference type="GO" id="GO:0005886">
    <property type="term" value="C:plasma membrane"/>
    <property type="evidence" value="ECO:0007669"/>
    <property type="project" value="TreeGrafter"/>
</dbReference>
<feature type="region of interest" description="Disordered" evidence="8">
    <location>
        <begin position="3086"/>
        <end position="3106"/>
    </location>
</feature>
<evidence type="ECO:0000256" key="6">
    <source>
        <dbReference type="ARBA" id="ARBA00023136"/>
    </source>
</evidence>
<evidence type="ECO:0000313" key="13">
    <source>
        <dbReference type="RefSeq" id="XP_013417456.1"/>
    </source>
</evidence>
<feature type="domain" description="MRH" evidence="11">
    <location>
        <begin position="2353"/>
        <end position="2494"/>
    </location>
</feature>
<dbReference type="InterPro" id="IPR044865">
    <property type="entry name" value="MRH_dom"/>
</dbReference>
<dbReference type="SMART" id="SM01404">
    <property type="entry name" value="CIMR"/>
    <property type="match status" value="20"/>
</dbReference>
<evidence type="ECO:0000256" key="5">
    <source>
        <dbReference type="ARBA" id="ARBA00022989"/>
    </source>
</evidence>
<evidence type="ECO:0000256" key="7">
    <source>
        <dbReference type="ARBA" id="ARBA00023157"/>
    </source>
</evidence>
<feature type="compositionally biased region" description="Gly residues" evidence="8">
    <location>
        <begin position="3216"/>
        <end position="3225"/>
    </location>
</feature>
<dbReference type="InParanoid" id="A0A1S3K5B7"/>
<dbReference type="FunFam" id="2.70.130.10:FF:000005">
    <property type="entry name" value="Insulin-like growth factor 2 receptor"/>
    <property type="match status" value="2"/>
</dbReference>
<feature type="domain" description="MRH" evidence="11">
    <location>
        <begin position="1585"/>
        <end position="1743"/>
    </location>
</feature>